<keyword evidence="2" id="KW-0663">Pyridoxal phosphate</keyword>
<evidence type="ECO:0000259" key="3">
    <source>
        <dbReference type="Pfam" id="PF00291"/>
    </source>
</evidence>
<dbReference type="PANTHER" id="PTHR42937">
    <property type="match status" value="1"/>
</dbReference>
<dbReference type="Gene3D" id="3.40.50.1100">
    <property type="match status" value="2"/>
</dbReference>
<organism evidence="4 5">
    <name type="scientific">Pendulispora albinea</name>
    <dbReference type="NCBI Taxonomy" id="2741071"/>
    <lineage>
        <taxon>Bacteria</taxon>
        <taxon>Pseudomonadati</taxon>
        <taxon>Myxococcota</taxon>
        <taxon>Myxococcia</taxon>
        <taxon>Myxococcales</taxon>
        <taxon>Sorangiineae</taxon>
        <taxon>Pendulisporaceae</taxon>
        <taxon>Pendulispora</taxon>
    </lineage>
</organism>
<proteinExistence type="predicted"/>
<keyword evidence="5" id="KW-1185">Reference proteome</keyword>
<reference evidence="4 5" key="1">
    <citation type="submission" date="2021-12" db="EMBL/GenBank/DDBJ databases">
        <title>Discovery of the Pendulisporaceae a myxobacterial family with distinct sporulation behavior and unique specialized metabolism.</title>
        <authorList>
            <person name="Garcia R."/>
            <person name="Popoff A."/>
            <person name="Bader C.D."/>
            <person name="Loehr J."/>
            <person name="Walesch S."/>
            <person name="Walt C."/>
            <person name="Boldt J."/>
            <person name="Bunk B."/>
            <person name="Haeckl F.J.F.P.J."/>
            <person name="Gunesch A.P."/>
            <person name="Birkelbach J."/>
            <person name="Nuebel U."/>
            <person name="Pietschmann T."/>
            <person name="Bach T."/>
            <person name="Mueller R."/>
        </authorList>
    </citation>
    <scope>NUCLEOTIDE SEQUENCE [LARGE SCALE GENOMIC DNA]</scope>
    <source>
        <strain evidence="4 5">MSr11954</strain>
    </source>
</reference>
<dbReference type="RefSeq" id="WP_394823887.1">
    <property type="nucleotide sequence ID" value="NZ_CP089984.1"/>
</dbReference>
<protein>
    <submittedName>
        <fullName evidence="4">Pyridoxal-phosphate dependent enzyme</fullName>
    </submittedName>
</protein>
<sequence length="385" mass="40108">MSDTPLDAWSMRFHLRSRSTPNPGPVHGPSELAELAWVGLRDVAPARELLSAFMKYAPTPLRRLSQLERALGLGAILIKDEGKRMGLGSFKALGGAHAVIRHARRKTEREPGKPVTVACASAGNHGLSVAAGARAVGARSVVYLNETVPSSFEERLQAQGAETVRAGHDYEESLELAEARAAREGWALISDTLSPAVASEPRDVWEARATGPREVMQGYSVLMDEAARACEEQGGPATHVFVQAGVGGLASVAASYLFERWGEAVTLVVVEPAGAACVLESVRLGAPTRIAPGRTTLGRLDCREPSLLAFHVLSRVAHGFVTVTDAAAGQAAVQMAHDGVALSPCGASGGAGLMAVCKDASVRSALGLDAGSRVLLFGTEAAGAP</sequence>
<evidence type="ECO:0000256" key="1">
    <source>
        <dbReference type="ARBA" id="ARBA00001933"/>
    </source>
</evidence>
<dbReference type="PANTHER" id="PTHR42937:SF1">
    <property type="entry name" value="DIAMINOPROPIONATE AMMONIA-LYASE"/>
    <property type="match status" value="1"/>
</dbReference>
<dbReference type="Proteomes" id="UP001370348">
    <property type="component" value="Chromosome"/>
</dbReference>
<accession>A0ABZ2LU50</accession>
<dbReference type="SUPFAM" id="SSF53686">
    <property type="entry name" value="Tryptophan synthase beta subunit-like PLP-dependent enzymes"/>
    <property type="match status" value="1"/>
</dbReference>
<gene>
    <name evidence="4" type="ORF">LZC94_41390</name>
</gene>
<dbReference type="Pfam" id="PF00291">
    <property type="entry name" value="PALP"/>
    <property type="match status" value="1"/>
</dbReference>
<dbReference type="EMBL" id="CP089984">
    <property type="protein sequence ID" value="WXB14267.1"/>
    <property type="molecule type" value="Genomic_DNA"/>
</dbReference>
<evidence type="ECO:0000313" key="4">
    <source>
        <dbReference type="EMBL" id="WXB14267.1"/>
    </source>
</evidence>
<dbReference type="InterPro" id="IPR036052">
    <property type="entry name" value="TrpB-like_PALP_sf"/>
</dbReference>
<evidence type="ECO:0000256" key="2">
    <source>
        <dbReference type="ARBA" id="ARBA00022898"/>
    </source>
</evidence>
<evidence type="ECO:0000313" key="5">
    <source>
        <dbReference type="Proteomes" id="UP001370348"/>
    </source>
</evidence>
<name>A0ABZ2LU50_9BACT</name>
<dbReference type="InterPro" id="IPR001926">
    <property type="entry name" value="TrpB-like_PALP"/>
</dbReference>
<feature type="domain" description="Tryptophan synthase beta chain-like PALP" evidence="3">
    <location>
        <begin position="55"/>
        <end position="358"/>
    </location>
</feature>
<comment type="cofactor">
    <cofactor evidence="1">
        <name>pyridoxal 5'-phosphate</name>
        <dbReference type="ChEBI" id="CHEBI:597326"/>
    </cofactor>
</comment>